<dbReference type="OrthoDB" id="9779910at2"/>
<dbReference type="Proteomes" id="UP000006258">
    <property type="component" value="Unassembled WGS sequence"/>
</dbReference>
<dbReference type="Pfam" id="PF00156">
    <property type="entry name" value="Pribosyltran"/>
    <property type="match status" value="1"/>
</dbReference>
<evidence type="ECO:0000313" key="3">
    <source>
        <dbReference type="EMBL" id="EFK59925.1"/>
    </source>
</evidence>
<dbReference type="InterPro" id="IPR029057">
    <property type="entry name" value="PRTase-like"/>
</dbReference>
<reference evidence="3" key="1">
    <citation type="submission" date="2010-07" db="EMBL/GenBank/DDBJ databases">
        <authorList>
            <person name="Muzny D."/>
            <person name="Qin X."/>
            <person name="Buhay C."/>
            <person name="Dugan-Rocha S."/>
            <person name="Ding Y."/>
            <person name="Chen G."/>
            <person name="Hawes A."/>
            <person name="Holder M."/>
            <person name="Jhangiani S."/>
            <person name="Johnson A."/>
            <person name="Khan Z."/>
            <person name="Li Z."/>
            <person name="Liu W."/>
            <person name="Liu X."/>
            <person name="Perez L."/>
            <person name="Shen H."/>
            <person name="Wang Q."/>
            <person name="Watt J."/>
            <person name="Xi L."/>
            <person name="Xin Y."/>
            <person name="Zhou J."/>
            <person name="Deng J."/>
            <person name="Jiang H."/>
            <person name="Liu Y."/>
            <person name="Qu J."/>
            <person name="Song X.-Z."/>
            <person name="Zhang L."/>
            <person name="Villasana D."/>
            <person name="Johnson A."/>
            <person name="Liu J."/>
            <person name="Liyanage D."/>
            <person name="Lorensuhewa L."/>
            <person name="Robinson T."/>
            <person name="Song A."/>
            <person name="Song B.-B."/>
            <person name="Dinh H."/>
            <person name="Thornton R."/>
            <person name="Coyle M."/>
            <person name="Francisco L."/>
            <person name="Jackson L."/>
            <person name="Javaid M."/>
            <person name="Korchina V."/>
            <person name="Kovar C."/>
            <person name="Mata R."/>
            <person name="Mathew T."/>
            <person name="Ngo R."/>
            <person name="Nguyen L."/>
            <person name="Nguyen N."/>
            <person name="Okwuonu G."/>
            <person name="Ongeri F."/>
            <person name="Pham C."/>
            <person name="Simmons D."/>
            <person name="Wilczek-Boney K."/>
            <person name="Hale W."/>
            <person name="Jakkamsetti A."/>
            <person name="Pham P."/>
            <person name="Ruth R."/>
            <person name="San Lucas F."/>
            <person name="Warren J."/>
            <person name="Zhang J."/>
            <person name="Zhao Z."/>
            <person name="Zhou C."/>
            <person name="Zhu D."/>
            <person name="Lee S."/>
            <person name="Bess C."/>
            <person name="Blankenburg K."/>
            <person name="Forbes L."/>
            <person name="Fu Q."/>
            <person name="Gubbala S."/>
            <person name="Hirani K."/>
            <person name="Jayaseelan J.C."/>
            <person name="Lara F."/>
            <person name="Munidasa M."/>
            <person name="Palculict T."/>
            <person name="Patil S."/>
            <person name="Pu L.-L."/>
            <person name="Saada N."/>
            <person name="Tang L."/>
            <person name="Weissenberger G."/>
            <person name="Zhu Y."/>
            <person name="Hemphill L."/>
            <person name="Shang Y."/>
            <person name="Youmans B."/>
            <person name="Ayvaz T."/>
            <person name="Ross M."/>
            <person name="Santibanez J."/>
            <person name="Aqrawi P."/>
            <person name="Gross S."/>
            <person name="Joshi V."/>
            <person name="Fowler G."/>
            <person name="Nazareth L."/>
            <person name="Reid J."/>
            <person name="Worley K."/>
            <person name="Petrosino J."/>
            <person name="Highlander S."/>
            <person name="Gibbs R."/>
        </authorList>
    </citation>
    <scope>NUCLEOTIDE SEQUENCE [LARGE SCALE GENOMIC DNA]</scope>
    <source>
        <strain evidence="3">ATCC 33861</strain>
    </source>
</reference>
<name>D7VIM3_SPHSI</name>
<feature type="domain" description="Phosphoribosyltransferase" evidence="2">
    <location>
        <begin position="13"/>
        <end position="83"/>
    </location>
</feature>
<dbReference type="EMBL" id="ACHA02000002">
    <property type="protein sequence ID" value="EFK59925.1"/>
    <property type="molecule type" value="Genomic_DNA"/>
</dbReference>
<evidence type="ECO:0000256" key="1">
    <source>
        <dbReference type="ARBA" id="ARBA00008007"/>
    </source>
</evidence>
<accession>D7VIM3</accession>
<gene>
    <name evidence="3" type="ORF">HMPREF0766_10842</name>
</gene>
<dbReference type="CDD" id="cd06223">
    <property type="entry name" value="PRTases_typeI"/>
    <property type="match status" value="1"/>
</dbReference>
<evidence type="ECO:0000313" key="4">
    <source>
        <dbReference type="Proteomes" id="UP000006258"/>
    </source>
</evidence>
<dbReference type="PANTHER" id="PTHR47505:SF1">
    <property type="entry name" value="DNA UTILIZATION PROTEIN YHGH"/>
    <property type="match status" value="1"/>
</dbReference>
<sequence>MRIPLDSVSMVRTVETSSQTMHARLDRYDNVEGIFDILNKEALTDKHILLVDDVLTTGATLASAARTLTGISGVRVSIATLARA</sequence>
<protein>
    <recommendedName>
        <fullName evidence="2">Phosphoribosyltransferase domain-containing protein</fullName>
    </recommendedName>
</protein>
<dbReference type="AlphaFoldDB" id="D7VIM3"/>
<dbReference type="InterPro" id="IPR000836">
    <property type="entry name" value="PRTase_dom"/>
</dbReference>
<proteinExistence type="inferred from homology"/>
<dbReference type="PANTHER" id="PTHR47505">
    <property type="entry name" value="DNA UTILIZATION PROTEIN YHGH"/>
    <property type="match status" value="1"/>
</dbReference>
<dbReference type="Gene3D" id="3.40.50.2020">
    <property type="match status" value="1"/>
</dbReference>
<dbReference type="HOGENOM" id="CLU_054549_5_0_10"/>
<dbReference type="STRING" id="525373.HMPREF0766_10842"/>
<dbReference type="InterPro" id="IPR051910">
    <property type="entry name" value="ComF/GntX_DNA_util-trans"/>
</dbReference>
<keyword evidence="4" id="KW-1185">Reference proteome</keyword>
<dbReference type="SUPFAM" id="SSF53271">
    <property type="entry name" value="PRTase-like"/>
    <property type="match status" value="1"/>
</dbReference>
<dbReference type="eggNOG" id="COG1040">
    <property type="taxonomic scope" value="Bacteria"/>
</dbReference>
<evidence type="ECO:0000259" key="2">
    <source>
        <dbReference type="Pfam" id="PF00156"/>
    </source>
</evidence>
<comment type="caution">
    <text evidence="3">The sequence shown here is derived from an EMBL/GenBank/DDBJ whole genome shotgun (WGS) entry which is preliminary data.</text>
</comment>
<comment type="similarity">
    <text evidence="1">Belongs to the ComF/GntX family.</text>
</comment>
<organism evidence="3 4">
    <name type="scientific">Sphingobacterium spiritivorum ATCC 33861</name>
    <dbReference type="NCBI Taxonomy" id="525373"/>
    <lineage>
        <taxon>Bacteria</taxon>
        <taxon>Pseudomonadati</taxon>
        <taxon>Bacteroidota</taxon>
        <taxon>Sphingobacteriia</taxon>
        <taxon>Sphingobacteriales</taxon>
        <taxon>Sphingobacteriaceae</taxon>
        <taxon>Sphingobacterium</taxon>
    </lineage>
</organism>